<organism evidence="3 4">
    <name type="scientific">Alcaligenes faecalis</name>
    <dbReference type="NCBI Taxonomy" id="511"/>
    <lineage>
        <taxon>Bacteria</taxon>
        <taxon>Pseudomonadati</taxon>
        <taxon>Pseudomonadota</taxon>
        <taxon>Betaproteobacteria</taxon>
        <taxon>Burkholderiales</taxon>
        <taxon>Alcaligenaceae</taxon>
        <taxon>Alcaligenes</taxon>
    </lineage>
</organism>
<reference evidence="3 4" key="1">
    <citation type="submission" date="2017-05" db="EMBL/GenBank/DDBJ databases">
        <authorList>
            <person name="Qiu J.G."/>
            <person name="He J."/>
        </authorList>
    </citation>
    <scope>NUCLEOTIDE SEQUENCE [LARGE SCALE GENOMIC DNA]</scope>
    <source>
        <strain evidence="3 4">JQ135</strain>
    </source>
</reference>
<proteinExistence type="inferred from homology"/>
<dbReference type="PANTHER" id="PTHR48107">
    <property type="entry name" value="NADPH-DEPENDENT ALDEHYDE REDUCTASE-LIKE PROTEIN, CHLOROPLASTIC-RELATED"/>
    <property type="match status" value="1"/>
</dbReference>
<dbReference type="EMBL" id="CP021641">
    <property type="protein sequence ID" value="ASR88417.1"/>
    <property type="molecule type" value="Genomic_DNA"/>
</dbReference>
<gene>
    <name evidence="3" type="ORF">AFA_02485</name>
</gene>
<evidence type="ECO:0000256" key="1">
    <source>
        <dbReference type="ARBA" id="ARBA00006484"/>
    </source>
</evidence>
<comment type="similarity">
    <text evidence="1">Belongs to the short-chain dehydrogenases/reductases (SDR) family.</text>
</comment>
<dbReference type="PANTHER" id="PTHR48107:SF7">
    <property type="entry name" value="RE15974P"/>
    <property type="match status" value="1"/>
</dbReference>
<dbReference type="PRINTS" id="PR00081">
    <property type="entry name" value="GDHRDH"/>
</dbReference>
<evidence type="ECO:0000313" key="3">
    <source>
        <dbReference type="EMBL" id="ASR88417.1"/>
    </source>
</evidence>
<dbReference type="GO" id="GO:0016614">
    <property type="term" value="F:oxidoreductase activity, acting on CH-OH group of donors"/>
    <property type="evidence" value="ECO:0007669"/>
    <property type="project" value="UniProtKB-ARBA"/>
</dbReference>
<dbReference type="Pfam" id="PF13561">
    <property type="entry name" value="adh_short_C2"/>
    <property type="match status" value="1"/>
</dbReference>
<evidence type="ECO:0000313" key="4">
    <source>
        <dbReference type="Proteomes" id="UP000214561"/>
    </source>
</evidence>
<dbReference type="KEGG" id="afq:AFA_02485"/>
<evidence type="ECO:0000256" key="2">
    <source>
        <dbReference type="ARBA" id="ARBA00023002"/>
    </source>
</evidence>
<dbReference type="NCBIfam" id="NF009385">
    <property type="entry name" value="PRK12744.1"/>
    <property type="match status" value="1"/>
</dbReference>
<dbReference type="InterPro" id="IPR002347">
    <property type="entry name" value="SDR_fam"/>
</dbReference>
<keyword evidence="2" id="KW-0560">Oxidoreductase</keyword>
<accession>A0AB33CR90</accession>
<dbReference type="Proteomes" id="UP000214561">
    <property type="component" value="Chromosome"/>
</dbReference>
<protein>
    <submittedName>
        <fullName evidence="3">Short chain dehydrogenase</fullName>
    </submittedName>
</protein>
<sequence>MAKHSIKGKTVLIAGGAKNLGGLIARDLAEQGARAIAIHYNSDSSKAEADATVKAIQATGAQAVAFQADLRLASAMEKLFSDTVAAIGRPDIAINTVGKVLKKPLTEVSEAEYEEMSDINSKTAFFFLKEAGKHVQDNGKVCTLVTSLLGAFTPFYAAYAGTKAPVEHYTRAAAKEYGARGISVTAVGPGPMDTPFFYPAEGEDAVAYHKTAAALSPYSKTGLTDIEDVVPFIRHLVSDGWWITGQTILINGGYTTK</sequence>
<dbReference type="RefSeq" id="WP_094195554.1">
    <property type="nucleotide sequence ID" value="NZ_CP021641.1"/>
</dbReference>
<dbReference type="AlphaFoldDB" id="A0AB33CR90"/>
<dbReference type="SUPFAM" id="SSF51735">
    <property type="entry name" value="NAD(P)-binding Rossmann-fold domains"/>
    <property type="match status" value="1"/>
</dbReference>
<name>A0AB33CR90_ALCFA</name>
<dbReference type="InterPro" id="IPR036291">
    <property type="entry name" value="NAD(P)-bd_dom_sf"/>
</dbReference>
<dbReference type="Gene3D" id="3.40.50.720">
    <property type="entry name" value="NAD(P)-binding Rossmann-like Domain"/>
    <property type="match status" value="1"/>
</dbReference>